<dbReference type="InterPro" id="IPR050242">
    <property type="entry name" value="JAMM_MPN+_peptidase_M67A"/>
</dbReference>
<sequence>MDTPVCAVGWYHSHPHITPFPSHVDLRTQCNFQRMDRNFIGLIFSVNVHQANSPGQVVSLLGFQSASEQQEKRLKVRIQPLSNSKPSFYRVSCRLWRSISDCIKDELLSKPEASVFETVPYVRNGLENLYCLLRTLEAADSITDPMATFGAFAKLGLDLADDSKSSTTI</sequence>
<dbReference type="Gene3D" id="3.40.140.10">
    <property type="entry name" value="Cytidine Deaminase, domain 2"/>
    <property type="match status" value="1"/>
</dbReference>
<organism evidence="4">
    <name type="scientific">Schistocephalus solidus</name>
    <name type="common">Tapeworm</name>
    <dbReference type="NCBI Taxonomy" id="70667"/>
    <lineage>
        <taxon>Eukaryota</taxon>
        <taxon>Metazoa</taxon>
        <taxon>Spiralia</taxon>
        <taxon>Lophotrochozoa</taxon>
        <taxon>Platyhelminthes</taxon>
        <taxon>Cestoda</taxon>
        <taxon>Eucestoda</taxon>
        <taxon>Diphyllobothriidea</taxon>
        <taxon>Diphyllobothriidae</taxon>
        <taxon>Schistocephalus</taxon>
    </lineage>
</organism>
<feature type="domain" description="MPN" evidence="1">
    <location>
        <begin position="1"/>
        <end position="63"/>
    </location>
</feature>
<keyword evidence="3" id="KW-1185">Reference proteome</keyword>
<evidence type="ECO:0000313" key="3">
    <source>
        <dbReference type="Proteomes" id="UP000275846"/>
    </source>
</evidence>
<dbReference type="Proteomes" id="UP000275846">
    <property type="component" value="Unassembled WGS sequence"/>
</dbReference>
<dbReference type="EMBL" id="UYSU01047826">
    <property type="protein sequence ID" value="VDM05900.1"/>
    <property type="molecule type" value="Genomic_DNA"/>
</dbReference>
<dbReference type="PROSITE" id="PS50249">
    <property type="entry name" value="MPN"/>
    <property type="match status" value="1"/>
</dbReference>
<dbReference type="WBParaSite" id="SSLN_0002024401-mRNA-1">
    <property type="protein sequence ID" value="SSLN_0002024401-mRNA-1"/>
    <property type="gene ID" value="SSLN_0002024401"/>
</dbReference>
<dbReference type="Pfam" id="PF01398">
    <property type="entry name" value="JAB"/>
    <property type="match status" value="1"/>
</dbReference>
<reference evidence="4" key="1">
    <citation type="submission" date="2016-06" db="UniProtKB">
        <authorList>
            <consortium name="WormBaseParasite"/>
        </authorList>
    </citation>
    <scope>IDENTIFICATION</scope>
</reference>
<accession>A0A183TSR6</accession>
<reference evidence="2 3" key="2">
    <citation type="submission" date="2018-11" db="EMBL/GenBank/DDBJ databases">
        <authorList>
            <consortium name="Pathogen Informatics"/>
        </authorList>
    </citation>
    <scope>NUCLEOTIDE SEQUENCE [LARGE SCALE GENOMIC DNA]</scope>
    <source>
        <strain evidence="2 3">NST_G2</strain>
    </source>
</reference>
<dbReference type="GO" id="GO:0008237">
    <property type="term" value="F:metallopeptidase activity"/>
    <property type="evidence" value="ECO:0007669"/>
    <property type="project" value="InterPro"/>
</dbReference>
<evidence type="ECO:0000313" key="2">
    <source>
        <dbReference type="EMBL" id="VDM05900.1"/>
    </source>
</evidence>
<dbReference type="AlphaFoldDB" id="A0A183TSR6"/>
<evidence type="ECO:0000259" key="1">
    <source>
        <dbReference type="PROSITE" id="PS50249"/>
    </source>
</evidence>
<dbReference type="SUPFAM" id="SSF102712">
    <property type="entry name" value="JAB1/MPN domain"/>
    <property type="match status" value="1"/>
</dbReference>
<dbReference type="InterPro" id="IPR037518">
    <property type="entry name" value="MPN"/>
</dbReference>
<name>A0A183TSR6_SCHSO</name>
<dbReference type="STRING" id="70667.A0A183TSR6"/>
<evidence type="ECO:0000313" key="4">
    <source>
        <dbReference type="WBParaSite" id="SSLN_0002024401-mRNA-1"/>
    </source>
</evidence>
<proteinExistence type="predicted"/>
<gene>
    <name evidence="2" type="ORF">SSLN_LOCUS19514</name>
</gene>
<protein>
    <submittedName>
        <fullName evidence="4">MPN domain-containing protein</fullName>
    </submittedName>
</protein>
<dbReference type="OrthoDB" id="446074at2759"/>
<dbReference type="PANTHER" id="PTHR10410">
    <property type="entry name" value="EUKARYOTIC TRANSLATION INITIATION FACTOR 3 -RELATED"/>
    <property type="match status" value="1"/>
</dbReference>
<dbReference type="InterPro" id="IPR000555">
    <property type="entry name" value="JAMM/MPN+_dom"/>
</dbReference>